<dbReference type="Gene3D" id="1.10.150.280">
    <property type="entry name" value="AF1531-like domain"/>
    <property type="match status" value="1"/>
</dbReference>
<dbReference type="Proteomes" id="UP000028349">
    <property type="component" value="Unassembled WGS sequence"/>
</dbReference>
<dbReference type="EMBL" id="JPEP01000001">
    <property type="protein sequence ID" value="KEY19922.1"/>
    <property type="molecule type" value="Genomic_DNA"/>
</dbReference>
<keyword evidence="1" id="KW-0812">Transmembrane</keyword>
<dbReference type="RefSeq" id="WP_034716426.1">
    <property type="nucleotide sequence ID" value="NZ_FOIX01000002.1"/>
</dbReference>
<evidence type="ECO:0000313" key="4">
    <source>
        <dbReference type="Proteomes" id="UP000028349"/>
    </source>
</evidence>
<keyword evidence="1" id="KW-0472">Membrane</keyword>
<accession>A0A448NMZ4</accession>
<organism evidence="3 5">
    <name type="scientific">Kaistella antarctica</name>
    <dbReference type="NCBI Taxonomy" id="266748"/>
    <lineage>
        <taxon>Bacteria</taxon>
        <taxon>Pseudomonadati</taxon>
        <taxon>Bacteroidota</taxon>
        <taxon>Flavobacteriia</taxon>
        <taxon>Flavobacteriales</taxon>
        <taxon>Weeksellaceae</taxon>
        <taxon>Chryseobacterium group</taxon>
        <taxon>Kaistella</taxon>
    </lineage>
</organism>
<dbReference type="OrthoDB" id="981124at2"/>
<dbReference type="SUPFAM" id="SSF47781">
    <property type="entry name" value="RuvA domain 2-like"/>
    <property type="match status" value="2"/>
</dbReference>
<dbReference type="AlphaFoldDB" id="A0A448NMZ4"/>
<dbReference type="STRING" id="266748.HY04_01485"/>
<dbReference type="InterPro" id="IPR010994">
    <property type="entry name" value="RuvA_2-like"/>
</dbReference>
<reference evidence="2 4" key="1">
    <citation type="submission" date="2014-07" db="EMBL/GenBank/DDBJ databases">
        <authorList>
            <person name="Pisani N.G."/>
            <person name="Newman J.D."/>
        </authorList>
    </citation>
    <scope>NUCLEOTIDE SEQUENCE [LARGE SCALE GENOMIC DNA]</scope>
    <source>
        <strain evidence="2 4">LMG 24720</strain>
    </source>
</reference>
<dbReference type="PANTHER" id="PTHR21180">
    <property type="entry name" value="ENDONUCLEASE/EXONUCLEASE/PHOSPHATASE FAMILY DOMAIN-CONTAINING PROTEIN 1"/>
    <property type="match status" value="1"/>
</dbReference>
<dbReference type="KEGG" id="cant:NCTC13489_00329"/>
<dbReference type="EMBL" id="LR134441">
    <property type="protein sequence ID" value="VEH96083.1"/>
    <property type="molecule type" value="Genomic_DNA"/>
</dbReference>
<gene>
    <name evidence="2" type="ORF">HY04_01485</name>
    <name evidence="3" type="ORF">NCTC13489_00329</name>
</gene>
<dbReference type="InterPro" id="IPR051675">
    <property type="entry name" value="Endo/Exo/Phosphatase_dom_1"/>
</dbReference>
<feature type="transmembrane region" description="Helical" evidence="1">
    <location>
        <begin position="12"/>
        <end position="31"/>
    </location>
</feature>
<evidence type="ECO:0000313" key="5">
    <source>
        <dbReference type="Proteomes" id="UP000270036"/>
    </source>
</evidence>
<evidence type="ECO:0000313" key="2">
    <source>
        <dbReference type="EMBL" id="KEY19922.1"/>
    </source>
</evidence>
<protein>
    <submittedName>
        <fullName evidence="3">ComEA protein</fullName>
    </submittedName>
</protein>
<evidence type="ECO:0000256" key="1">
    <source>
        <dbReference type="SAM" id="Phobius"/>
    </source>
</evidence>
<dbReference type="Pfam" id="PF12836">
    <property type="entry name" value="HHH_3"/>
    <property type="match status" value="1"/>
</dbReference>
<name>A0A448NMZ4_9FLAO</name>
<keyword evidence="4" id="KW-1185">Reference proteome</keyword>
<dbReference type="PANTHER" id="PTHR21180:SF32">
    <property type="entry name" value="ENDONUCLEASE_EXONUCLEASE_PHOSPHATASE FAMILY DOMAIN-CONTAINING PROTEIN 1"/>
    <property type="match status" value="1"/>
</dbReference>
<dbReference type="Proteomes" id="UP000270036">
    <property type="component" value="Chromosome"/>
</dbReference>
<reference evidence="3 5" key="2">
    <citation type="submission" date="2018-12" db="EMBL/GenBank/DDBJ databases">
        <authorList>
            <consortium name="Pathogen Informatics"/>
        </authorList>
    </citation>
    <scope>NUCLEOTIDE SEQUENCE [LARGE SCALE GENOMIC DNA]</scope>
    <source>
        <strain evidence="3 5">NCTC13489</strain>
    </source>
</reference>
<proteinExistence type="predicted"/>
<keyword evidence="1" id="KW-1133">Transmembrane helix</keyword>
<sequence>MRFNVPLSAAKNYFLGFATSGLFLITGLYFFNSNKTPEHSPLSFKESLEAENLSTKRANLKEFNPNDLTEQEWINLGFSERQVATILKYKSVVGGNFISKEQLKKCYSISPEKYNEIEPYILLPNGATKRNSYQNYSRNYNNNYSPRKTSYQYNVPQNKGLNIPGKFNPDNYSVKDFVNLGFTERQATSILKYKSYLGGSFISKEKFRECYMISEENYKKLAPYILLPESATENNVDKKSFPDSKQAISKQAIIYEPFDPNSTNLEGWKALGFSEKQAQVIINYRDRNLKGSFKSLEDIAKCFVISPEKFEQLKPYIILKPENFAGKSSESAPRSTSTQNQSSKNIIGAEAKTDFRRTDLNEITFQQLIEFGFDEKAAASYIGFRNKLGGFLNTKQIIETYNVDKNIAEQLIATAPLFVNNVQKYTFMDAPESWLKSHPYFKYYADKIIYYRITYSNENRFFRTMNIKPEAEQKMRLYLK</sequence>
<evidence type="ECO:0000313" key="3">
    <source>
        <dbReference type="EMBL" id="VEH96083.1"/>
    </source>
</evidence>